<dbReference type="GO" id="GO:0003676">
    <property type="term" value="F:nucleic acid binding"/>
    <property type="evidence" value="ECO:0007669"/>
    <property type="project" value="InterPro"/>
</dbReference>
<dbReference type="Gene3D" id="3.40.570.10">
    <property type="entry name" value="Extracellular Endonuclease, subunit A"/>
    <property type="match status" value="1"/>
</dbReference>
<reference evidence="4" key="2">
    <citation type="submission" date="2025-09" db="UniProtKB">
        <authorList>
            <consortium name="Ensembl"/>
        </authorList>
    </citation>
    <scope>IDENTIFICATION</scope>
</reference>
<organism evidence="4 5">
    <name type="scientific">Paramormyrops kingsleyae</name>
    <dbReference type="NCBI Taxonomy" id="1676925"/>
    <lineage>
        <taxon>Eukaryota</taxon>
        <taxon>Metazoa</taxon>
        <taxon>Chordata</taxon>
        <taxon>Craniata</taxon>
        <taxon>Vertebrata</taxon>
        <taxon>Euteleostomi</taxon>
        <taxon>Actinopterygii</taxon>
        <taxon>Neopterygii</taxon>
        <taxon>Teleostei</taxon>
        <taxon>Osteoglossocephala</taxon>
        <taxon>Osteoglossomorpha</taxon>
        <taxon>Osteoglossiformes</taxon>
        <taxon>Mormyridae</taxon>
        <taxon>Paramormyrops</taxon>
    </lineage>
</organism>
<dbReference type="STRING" id="1676925.ENSPKIP00000041516"/>
<protein>
    <submittedName>
        <fullName evidence="4">Endonuclease domain-containing 1 protein-like</fullName>
    </submittedName>
</protein>
<dbReference type="InterPro" id="IPR044929">
    <property type="entry name" value="DNA/RNA_non-sp_Endonuclease_sf"/>
</dbReference>
<dbReference type="PANTHER" id="PTHR21472">
    <property type="entry name" value="ENDONUCLEASE DOMAIN-CONTAINING 1 PROTEIN ENDOD1"/>
    <property type="match status" value="1"/>
</dbReference>
<dbReference type="PANTHER" id="PTHR21472:SF15">
    <property type="entry name" value="ENDONUCLEASE DOMAIN-CONTAINING 1 PROTEIN-RELATED"/>
    <property type="match status" value="1"/>
</dbReference>
<dbReference type="InterPro" id="IPR020821">
    <property type="entry name" value="ENPP1-3/EXOG-like_nuc-like"/>
</dbReference>
<dbReference type="Pfam" id="PF01223">
    <property type="entry name" value="Endonuclease_NS"/>
    <property type="match status" value="1"/>
</dbReference>
<dbReference type="GO" id="GO:0046872">
    <property type="term" value="F:metal ion binding"/>
    <property type="evidence" value="ECO:0007669"/>
    <property type="project" value="InterPro"/>
</dbReference>
<keyword evidence="1" id="KW-0732">Signal</keyword>
<dbReference type="SMART" id="SM00892">
    <property type="entry name" value="Endonuclease_NS"/>
    <property type="match status" value="1"/>
</dbReference>
<evidence type="ECO:0000259" key="2">
    <source>
        <dbReference type="SMART" id="SM00477"/>
    </source>
</evidence>
<dbReference type="AlphaFoldDB" id="A0A3B3TGS8"/>
<feature type="chain" id="PRO_5017456408" evidence="1">
    <location>
        <begin position="27"/>
        <end position="302"/>
    </location>
</feature>
<evidence type="ECO:0000256" key="1">
    <source>
        <dbReference type="SAM" id="SignalP"/>
    </source>
</evidence>
<feature type="domain" description="ENPP1-3/EXOG-like endonuclease/phosphodiesterase" evidence="2">
    <location>
        <begin position="70"/>
        <end position="287"/>
    </location>
</feature>
<dbReference type="OrthoDB" id="69221at2759"/>
<dbReference type="SUPFAM" id="SSF54060">
    <property type="entry name" value="His-Me finger endonucleases"/>
    <property type="match status" value="1"/>
</dbReference>
<name>A0A3B3TGS8_9TELE</name>
<dbReference type="InterPro" id="IPR039015">
    <property type="entry name" value="ENDOD1"/>
</dbReference>
<dbReference type="Ensembl" id="ENSPKIT00000022551.1">
    <property type="protein sequence ID" value="ENSPKIP00000041516.1"/>
    <property type="gene ID" value="ENSPKIG00000018047.1"/>
</dbReference>
<proteinExistence type="predicted"/>
<evidence type="ECO:0000313" key="5">
    <source>
        <dbReference type="Proteomes" id="UP000261540"/>
    </source>
</evidence>
<evidence type="ECO:0000259" key="3">
    <source>
        <dbReference type="SMART" id="SM00892"/>
    </source>
</evidence>
<feature type="domain" description="DNA/RNA non-specific endonuclease/pyrophosphatase/phosphodiesterase" evidence="3">
    <location>
        <begin position="69"/>
        <end position="287"/>
    </location>
</feature>
<feature type="signal peptide" evidence="1">
    <location>
        <begin position="1"/>
        <end position="26"/>
    </location>
</feature>
<sequence>MYVCEGALLCLIVLSLPLTAPHVVHRFSDVPECEQFFLDKTPPEISGILAGGNVQDQNRYKVICQFFNNTYRFATLYDTSNRIPVFSAYKFIGKKENTRRNDVEQWYIEPQLEEPEKEMMLANQRKYEKQATLGDYNNSINTSNVNKGHLFPKQHASDQNTANSTFTLTNIVPQNKDFNKGAWNRMEGNVIALMNKHCNGTNGNIEAYVVTGAVPGNQTLASRVNIPKLMWTAFCCKTNDGQWMSKAHWGENVNTTGTMETKTVTELQEKLNEVYEAVKIFPQQGEAPLRSSTLVMYEGSAE</sequence>
<dbReference type="InterPro" id="IPR001604">
    <property type="entry name" value="Endo_G_ENPP1-like_dom"/>
</dbReference>
<dbReference type="GO" id="GO:0016787">
    <property type="term" value="F:hydrolase activity"/>
    <property type="evidence" value="ECO:0007669"/>
    <property type="project" value="InterPro"/>
</dbReference>
<reference evidence="4" key="1">
    <citation type="submission" date="2025-08" db="UniProtKB">
        <authorList>
            <consortium name="Ensembl"/>
        </authorList>
    </citation>
    <scope>IDENTIFICATION</scope>
</reference>
<keyword evidence="5" id="KW-1185">Reference proteome</keyword>
<evidence type="ECO:0000313" key="4">
    <source>
        <dbReference type="Ensembl" id="ENSPKIP00000041516.1"/>
    </source>
</evidence>
<dbReference type="InterPro" id="IPR044925">
    <property type="entry name" value="His-Me_finger_sf"/>
</dbReference>
<dbReference type="Proteomes" id="UP000261540">
    <property type="component" value="Unplaced"/>
</dbReference>
<dbReference type="KEGG" id="pki:111838552"/>
<dbReference type="SMART" id="SM00477">
    <property type="entry name" value="NUC"/>
    <property type="match status" value="1"/>
</dbReference>
<accession>A0A3B3TGS8</accession>
<dbReference type="GeneTree" id="ENSGT01030000234592"/>